<accession>A0A0G4GF78</accession>
<feature type="compositionally biased region" description="Polar residues" evidence="1">
    <location>
        <begin position="127"/>
        <end position="139"/>
    </location>
</feature>
<feature type="compositionally biased region" description="Basic and acidic residues" evidence="1">
    <location>
        <begin position="143"/>
        <end position="158"/>
    </location>
</feature>
<feature type="compositionally biased region" description="Basic and acidic residues" evidence="1">
    <location>
        <begin position="174"/>
        <end position="188"/>
    </location>
</feature>
<evidence type="ECO:0000256" key="1">
    <source>
        <dbReference type="SAM" id="MobiDB-lite"/>
    </source>
</evidence>
<feature type="compositionally biased region" description="Basic residues" evidence="1">
    <location>
        <begin position="14"/>
        <end position="24"/>
    </location>
</feature>
<name>A0A0G4GF78_VITBC</name>
<proteinExistence type="predicted"/>
<dbReference type="AlphaFoldDB" id="A0A0G4GF78"/>
<feature type="compositionally biased region" description="Low complexity" evidence="1">
    <location>
        <begin position="1"/>
        <end position="13"/>
    </location>
</feature>
<organism evidence="2 3">
    <name type="scientific">Vitrella brassicaformis (strain CCMP3155)</name>
    <dbReference type="NCBI Taxonomy" id="1169540"/>
    <lineage>
        <taxon>Eukaryota</taxon>
        <taxon>Sar</taxon>
        <taxon>Alveolata</taxon>
        <taxon>Colpodellida</taxon>
        <taxon>Vitrellaceae</taxon>
        <taxon>Vitrella</taxon>
    </lineage>
</organism>
<protein>
    <submittedName>
        <fullName evidence="2">Uncharacterized protein</fullName>
    </submittedName>
</protein>
<feature type="region of interest" description="Disordered" evidence="1">
    <location>
        <begin position="124"/>
        <end position="201"/>
    </location>
</feature>
<gene>
    <name evidence="2" type="ORF">Vbra_17641</name>
</gene>
<feature type="region of interest" description="Disordered" evidence="1">
    <location>
        <begin position="1"/>
        <end position="44"/>
    </location>
</feature>
<dbReference type="Proteomes" id="UP000041254">
    <property type="component" value="Unassembled WGS sequence"/>
</dbReference>
<sequence>MAVDNGTLTGTTRRQQRQRHGRGQWHRDDRSRRQRRTPASLVPSPLSRMVGHSLPAIYEEIWAADNAVAESAFCRRYAGLPLVDRYRSTRSQQCTSLLRDRSEQLHFTAKRFLRLFAEFFLPRPRGHTTTGRQKDTFTPSPHARGDDMFEWSSRERSEPSPSLPDAQQPVPAVAEKKRPPEDIRDGGEARGGPPSHFTAMPLDTSSSNWIQLRKALHSTINCYDISADPRDQLCVYENVKVNLTDLGASPLPARCISAACIEDHSSPLPTTDPLYADWKIGTAKDAQKEGVKGGGKETPDKAVRRAVIYSGDVSCEEKEWVEQPVFAMARQGSELSSLQMDGIAAYVALGVIDFPFWTAQFVAIDGHPAGPFASFWSRLFPARTPIFFAQYDPQCVSGRGCARFVPLVSVPTLFPQAGGAQDGPETAAF</sequence>
<evidence type="ECO:0000313" key="2">
    <source>
        <dbReference type="EMBL" id="CEM28147.1"/>
    </source>
</evidence>
<dbReference type="VEuPathDB" id="CryptoDB:Vbra_17641"/>
<reference evidence="2 3" key="1">
    <citation type="submission" date="2014-11" db="EMBL/GenBank/DDBJ databases">
        <authorList>
            <person name="Zhu J."/>
            <person name="Qi W."/>
            <person name="Song R."/>
        </authorList>
    </citation>
    <scope>NUCLEOTIDE SEQUENCE [LARGE SCALE GENOMIC DNA]</scope>
</reference>
<dbReference type="EMBL" id="CDMY01000646">
    <property type="protein sequence ID" value="CEM28147.1"/>
    <property type="molecule type" value="Genomic_DNA"/>
</dbReference>
<dbReference type="InParanoid" id="A0A0G4GF78"/>
<evidence type="ECO:0000313" key="3">
    <source>
        <dbReference type="Proteomes" id="UP000041254"/>
    </source>
</evidence>
<keyword evidence="3" id="KW-1185">Reference proteome</keyword>